<dbReference type="AlphaFoldDB" id="A0A0P1NT76"/>
<proteinExistence type="predicted"/>
<dbReference type="Pfam" id="PF00085">
    <property type="entry name" value="Thioredoxin"/>
    <property type="match status" value="1"/>
</dbReference>
<organism evidence="3 4">
    <name type="scientific">Candidatus Chryseopegocella kryptomonas</name>
    <dbReference type="NCBI Taxonomy" id="1633643"/>
    <lineage>
        <taxon>Bacteria</taxon>
        <taxon>Pseudomonadati</taxon>
        <taxon>Candidatus Kryptoniota</taxon>
        <taxon>Candidatus Chryseopegocella</taxon>
    </lineage>
</organism>
<keyword evidence="1" id="KW-0812">Transmembrane</keyword>
<dbReference type="Proteomes" id="UP000199197">
    <property type="component" value="Unassembled WGS sequence"/>
</dbReference>
<reference evidence="4" key="1">
    <citation type="submission" date="2015-11" db="EMBL/GenBank/DDBJ databases">
        <authorList>
            <person name="Varghese N."/>
        </authorList>
    </citation>
    <scope>NUCLEOTIDE SEQUENCE [LARGE SCALE GENOMIC DNA]</scope>
    <source>
        <strain evidence="4">JGI-23</strain>
    </source>
</reference>
<evidence type="ECO:0000256" key="1">
    <source>
        <dbReference type="SAM" id="Phobius"/>
    </source>
</evidence>
<protein>
    <submittedName>
        <fullName evidence="3">Thioredoxin</fullName>
    </submittedName>
</protein>
<evidence type="ECO:0000313" key="3">
    <source>
        <dbReference type="EMBL" id="CUT02174.1"/>
    </source>
</evidence>
<dbReference type="CDD" id="cd02947">
    <property type="entry name" value="TRX_family"/>
    <property type="match status" value="1"/>
</dbReference>
<sequence>MTSVIIIVFFAFVFVFLTWALINLTQKKKKLLPEYINGKPTVAFFWTDEHKCREMEKFVNELKENFKGSVKVLNFNVLKDYQIAENYLILNVPTVILFDREGNQILKITETKDFAKLESKLKEII</sequence>
<accession>A0A0P1NT76</accession>
<dbReference type="InterPro" id="IPR013766">
    <property type="entry name" value="Thioredoxin_domain"/>
</dbReference>
<dbReference type="SUPFAM" id="SSF52833">
    <property type="entry name" value="Thioredoxin-like"/>
    <property type="match status" value="1"/>
</dbReference>
<dbReference type="EMBL" id="CZVW01000011">
    <property type="protein sequence ID" value="CUT02174.1"/>
    <property type="molecule type" value="Genomic_DNA"/>
</dbReference>
<name>A0A0P1NT76_9BACT</name>
<gene>
    <name evidence="3" type="ORF">JGI23_01199</name>
</gene>
<evidence type="ECO:0000313" key="4">
    <source>
        <dbReference type="Proteomes" id="UP000199197"/>
    </source>
</evidence>
<keyword evidence="1" id="KW-1133">Transmembrane helix</keyword>
<feature type="domain" description="Thioredoxin" evidence="2">
    <location>
        <begin position="50"/>
        <end position="122"/>
    </location>
</feature>
<dbReference type="InterPro" id="IPR036249">
    <property type="entry name" value="Thioredoxin-like_sf"/>
</dbReference>
<keyword evidence="1" id="KW-0472">Membrane</keyword>
<feature type="transmembrane region" description="Helical" evidence="1">
    <location>
        <begin position="6"/>
        <end position="24"/>
    </location>
</feature>
<evidence type="ECO:0000259" key="2">
    <source>
        <dbReference type="Pfam" id="PF00085"/>
    </source>
</evidence>
<keyword evidence="4" id="KW-1185">Reference proteome</keyword>
<dbReference type="Gene3D" id="3.40.30.10">
    <property type="entry name" value="Glutaredoxin"/>
    <property type="match status" value="1"/>
</dbReference>
<dbReference type="OrthoDB" id="9812276at2"/>